<dbReference type="SUPFAM" id="SSF51269">
    <property type="entry name" value="AFP III-like domain"/>
    <property type="match status" value="1"/>
</dbReference>
<dbReference type="InterPro" id="IPR013785">
    <property type="entry name" value="Aldolase_TIM"/>
</dbReference>
<comment type="caution">
    <text evidence="2">The sequence shown here is derived from an EMBL/GenBank/DDBJ whole genome shotgun (WGS) entry which is preliminary data.</text>
</comment>
<dbReference type="AlphaFoldDB" id="A0A5D0RCI5"/>
<protein>
    <submittedName>
        <fullName evidence="2">Pseudaminic acid synthase</fullName>
        <ecNumber evidence="2">2.5.1.97</ecNumber>
    </submittedName>
</protein>
<dbReference type="PROSITE" id="PS50844">
    <property type="entry name" value="AFP_LIKE"/>
    <property type="match status" value="1"/>
</dbReference>
<gene>
    <name evidence="2" type="primary">pseI</name>
    <name evidence="2" type="ORF">ES674_02990</name>
</gene>
<dbReference type="Pfam" id="PF03102">
    <property type="entry name" value="NeuB"/>
    <property type="match status" value="1"/>
</dbReference>
<sequence length="352" mass="39322">MNKNIFIGDREISNTSPVFIIAELSCNHNGKLDLALKTIDAMHEAGADCVKLQTSKPDSITIDCSAESFIIKGGTLWDGKTLFELYQQVYTPWEWHEEIKNYVESKGMVFFSSPFDLKAVDFLEELGVPAYKIASFEITDIPLIEYTAKKGKPIIISTGIATEQDIELAIQTCKNVGNEDVIILKCTSAYPTPLEEVNLKVIPDIRKRFNCLVGLSDHTMGTIVPLGAVSLGAKVIEKHFILDRSLGGPDAAFSMEPAEFKEMVDTVRMMEKALGKVTYELSEKVMKNKQFARSLFITEDVKENTIITAENVKSIRPGNGLHPKYYNEILGKTFNQQLLRGTPLTIEMINKE</sequence>
<dbReference type="InterPro" id="IPR020030">
    <property type="entry name" value="Pseudaminic_synth_PseI"/>
</dbReference>
<accession>A0A5D0RCI5</accession>
<keyword evidence="3" id="KW-1185">Reference proteome</keyword>
<keyword evidence="2" id="KW-0808">Transferase</keyword>
<dbReference type="SMART" id="SM00858">
    <property type="entry name" value="SAF"/>
    <property type="match status" value="1"/>
</dbReference>
<dbReference type="Gene3D" id="3.90.1210.10">
    <property type="entry name" value="Antifreeze-like/N-acetylneuraminic acid synthase C-terminal domain"/>
    <property type="match status" value="1"/>
</dbReference>
<dbReference type="InterPro" id="IPR051690">
    <property type="entry name" value="PseI-like"/>
</dbReference>
<dbReference type="InterPro" id="IPR013132">
    <property type="entry name" value="PseI/NeuA/B-like_N"/>
</dbReference>
<dbReference type="EC" id="2.5.1.97" evidence="2"/>
<dbReference type="InterPro" id="IPR057736">
    <property type="entry name" value="SAF_PseI/NeuA/NeuB"/>
</dbReference>
<feature type="domain" description="AFP-like" evidence="1">
    <location>
        <begin position="294"/>
        <end position="352"/>
    </location>
</feature>
<dbReference type="GO" id="GO:0016051">
    <property type="term" value="P:carbohydrate biosynthetic process"/>
    <property type="evidence" value="ECO:0007669"/>
    <property type="project" value="InterPro"/>
</dbReference>
<dbReference type="EMBL" id="VSKK01000001">
    <property type="protein sequence ID" value="TYB78759.1"/>
    <property type="molecule type" value="Genomic_DNA"/>
</dbReference>
<dbReference type="CDD" id="cd11615">
    <property type="entry name" value="SAF_NeuB_like"/>
    <property type="match status" value="1"/>
</dbReference>
<dbReference type="PANTHER" id="PTHR42966">
    <property type="entry name" value="N-ACETYLNEURAMINATE SYNTHASE"/>
    <property type="match status" value="1"/>
</dbReference>
<dbReference type="Proteomes" id="UP000323720">
    <property type="component" value="Unassembled WGS sequence"/>
</dbReference>
<dbReference type="RefSeq" id="WP_148402496.1">
    <property type="nucleotide sequence ID" value="NZ_VSKK01000001.1"/>
</dbReference>
<evidence type="ECO:0000313" key="3">
    <source>
        <dbReference type="Proteomes" id="UP000323720"/>
    </source>
</evidence>
<dbReference type="InterPro" id="IPR036732">
    <property type="entry name" value="AFP_Neu5c_C_sf"/>
</dbReference>
<dbReference type="Gene3D" id="3.20.20.70">
    <property type="entry name" value="Aldolase class I"/>
    <property type="match status" value="1"/>
</dbReference>
<proteinExistence type="predicted"/>
<dbReference type="PANTHER" id="PTHR42966:SF2">
    <property type="entry name" value="PSEUDAMINIC ACID SYNTHASE"/>
    <property type="match status" value="1"/>
</dbReference>
<evidence type="ECO:0000259" key="1">
    <source>
        <dbReference type="PROSITE" id="PS50844"/>
    </source>
</evidence>
<dbReference type="NCBIfam" id="TIGR03586">
    <property type="entry name" value="PseI"/>
    <property type="match status" value="1"/>
</dbReference>
<evidence type="ECO:0000313" key="2">
    <source>
        <dbReference type="EMBL" id="TYB78759.1"/>
    </source>
</evidence>
<reference evidence="2 3" key="1">
    <citation type="submission" date="2019-08" db="EMBL/GenBank/DDBJ databases">
        <title>Genomes of Antarctic Bizionia species.</title>
        <authorList>
            <person name="Bowman J.P."/>
        </authorList>
    </citation>
    <scope>NUCLEOTIDE SEQUENCE [LARGE SCALE GENOMIC DNA]</scope>
    <source>
        <strain evidence="2 3">ADA-4</strain>
    </source>
</reference>
<organism evidence="2 3">
    <name type="scientific">Bizionia myxarmorum</name>
    <dbReference type="NCBI Taxonomy" id="291186"/>
    <lineage>
        <taxon>Bacteria</taxon>
        <taxon>Pseudomonadati</taxon>
        <taxon>Bacteroidota</taxon>
        <taxon>Flavobacteriia</taxon>
        <taxon>Flavobacteriales</taxon>
        <taxon>Flavobacteriaceae</taxon>
        <taxon>Bizionia</taxon>
    </lineage>
</organism>
<dbReference type="Pfam" id="PF08666">
    <property type="entry name" value="SAF"/>
    <property type="match status" value="1"/>
</dbReference>
<dbReference type="OrthoDB" id="9814210at2"/>
<dbReference type="InterPro" id="IPR013974">
    <property type="entry name" value="SAF"/>
</dbReference>
<dbReference type="GO" id="GO:0047444">
    <property type="term" value="F:N-acylneuraminate-9-phosphate synthase activity"/>
    <property type="evidence" value="ECO:0007669"/>
    <property type="project" value="TreeGrafter"/>
</dbReference>
<dbReference type="SUPFAM" id="SSF51569">
    <property type="entry name" value="Aldolase"/>
    <property type="match status" value="1"/>
</dbReference>
<name>A0A5D0RCI5_9FLAO</name>
<dbReference type="InterPro" id="IPR006190">
    <property type="entry name" value="SAF_AFP_Neu5Ac"/>
</dbReference>